<protein>
    <submittedName>
        <fullName evidence="2">Uncharacterized protein</fullName>
    </submittedName>
</protein>
<reference evidence="3" key="1">
    <citation type="journal article" date="2014" name="Proc. Natl. Acad. Sci. U.S.A.">
        <title>Extensive sampling of basidiomycete genomes demonstrates inadequacy of the white-rot/brown-rot paradigm for wood decay fungi.</title>
        <authorList>
            <person name="Riley R."/>
            <person name="Salamov A.A."/>
            <person name="Brown D.W."/>
            <person name="Nagy L.G."/>
            <person name="Floudas D."/>
            <person name="Held B.W."/>
            <person name="Levasseur A."/>
            <person name="Lombard V."/>
            <person name="Morin E."/>
            <person name="Otillar R."/>
            <person name="Lindquist E.A."/>
            <person name="Sun H."/>
            <person name="LaButti K.M."/>
            <person name="Schmutz J."/>
            <person name="Jabbour D."/>
            <person name="Luo H."/>
            <person name="Baker S.E."/>
            <person name="Pisabarro A.G."/>
            <person name="Walton J.D."/>
            <person name="Blanchette R.A."/>
            <person name="Henrissat B."/>
            <person name="Martin F."/>
            <person name="Cullen D."/>
            <person name="Hibbett D.S."/>
            <person name="Grigoriev I.V."/>
        </authorList>
    </citation>
    <scope>NUCLEOTIDE SEQUENCE [LARGE SCALE GENOMIC DNA]</scope>
    <source>
        <strain evidence="3">FD-172 SS1</strain>
    </source>
</reference>
<dbReference type="InParanoid" id="A0A067MIY8"/>
<accession>A0A067MIY8</accession>
<sequence length="79" mass="8884">MKPFCSKVSVFDCLQSFQQTRLRSSLSLRSCGSLRPSLTFLLVHTRSLLTLGFPLHAVHLPVAAFLRVVGVRRLLGYPR</sequence>
<evidence type="ECO:0000313" key="2">
    <source>
        <dbReference type="EMBL" id="KDQ11536.1"/>
    </source>
</evidence>
<dbReference type="EMBL" id="KL198057">
    <property type="protein sequence ID" value="KDQ11536.1"/>
    <property type="molecule type" value="Genomic_DNA"/>
</dbReference>
<dbReference type="Proteomes" id="UP000027195">
    <property type="component" value="Unassembled WGS sequence"/>
</dbReference>
<keyword evidence="3" id="KW-1185">Reference proteome</keyword>
<dbReference type="HOGENOM" id="CLU_2605720_0_0_1"/>
<evidence type="ECO:0000256" key="1">
    <source>
        <dbReference type="SAM" id="Phobius"/>
    </source>
</evidence>
<keyword evidence="1" id="KW-0812">Transmembrane</keyword>
<keyword evidence="1" id="KW-1133">Transmembrane helix</keyword>
<organism evidence="2 3">
    <name type="scientific">Botryobasidium botryosum (strain FD-172 SS1)</name>
    <dbReference type="NCBI Taxonomy" id="930990"/>
    <lineage>
        <taxon>Eukaryota</taxon>
        <taxon>Fungi</taxon>
        <taxon>Dikarya</taxon>
        <taxon>Basidiomycota</taxon>
        <taxon>Agaricomycotina</taxon>
        <taxon>Agaricomycetes</taxon>
        <taxon>Cantharellales</taxon>
        <taxon>Botryobasidiaceae</taxon>
        <taxon>Botryobasidium</taxon>
    </lineage>
</organism>
<gene>
    <name evidence="2" type="ORF">BOTBODRAFT_451857</name>
</gene>
<feature type="transmembrane region" description="Helical" evidence="1">
    <location>
        <begin position="48"/>
        <end position="69"/>
    </location>
</feature>
<evidence type="ECO:0000313" key="3">
    <source>
        <dbReference type="Proteomes" id="UP000027195"/>
    </source>
</evidence>
<dbReference type="AlphaFoldDB" id="A0A067MIY8"/>
<proteinExistence type="predicted"/>
<keyword evidence="1" id="KW-0472">Membrane</keyword>
<name>A0A067MIY8_BOTB1</name>